<evidence type="ECO:0000313" key="2">
    <source>
        <dbReference type="Proteomes" id="UP001062846"/>
    </source>
</evidence>
<organism evidence="1 2">
    <name type="scientific">Rhododendron molle</name>
    <name type="common">Chinese azalea</name>
    <name type="synonym">Azalea mollis</name>
    <dbReference type="NCBI Taxonomy" id="49168"/>
    <lineage>
        <taxon>Eukaryota</taxon>
        <taxon>Viridiplantae</taxon>
        <taxon>Streptophyta</taxon>
        <taxon>Embryophyta</taxon>
        <taxon>Tracheophyta</taxon>
        <taxon>Spermatophyta</taxon>
        <taxon>Magnoliopsida</taxon>
        <taxon>eudicotyledons</taxon>
        <taxon>Gunneridae</taxon>
        <taxon>Pentapetalae</taxon>
        <taxon>asterids</taxon>
        <taxon>Ericales</taxon>
        <taxon>Ericaceae</taxon>
        <taxon>Ericoideae</taxon>
        <taxon>Rhodoreae</taxon>
        <taxon>Rhododendron</taxon>
    </lineage>
</organism>
<keyword evidence="2" id="KW-1185">Reference proteome</keyword>
<dbReference type="EMBL" id="CM046392">
    <property type="protein sequence ID" value="KAI8556015.1"/>
    <property type="molecule type" value="Genomic_DNA"/>
</dbReference>
<gene>
    <name evidence="1" type="ORF">RHMOL_Rhmol05G0220100</name>
</gene>
<name>A0ACC0NS34_RHOML</name>
<evidence type="ECO:0000313" key="1">
    <source>
        <dbReference type="EMBL" id="KAI8556015.1"/>
    </source>
</evidence>
<proteinExistence type="predicted"/>
<accession>A0ACC0NS34</accession>
<comment type="caution">
    <text evidence="1">The sequence shown here is derived from an EMBL/GenBank/DDBJ whole genome shotgun (WGS) entry which is preliminary data.</text>
</comment>
<reference evidence="1" key="1">
    <citation type="submission" date="2022-02" db="EMBL/GenBank/DDBJ databases">
        <title>Plant Genome Project.</title>
        <authorList>
            <person name="Zhang R.-G."/>
        </authorList>
    </citation>
    <scope>NUCLEOTIDE SEQUENCE</scope>
    <source>
        <strain evidence="1">AT1</strain>
    </source>
</reference>
<sequence>MVIAVPNRAFRRVGDLKERFEILRVSDGVGGGGRRWDVTRNYFENLVSALENGLSDVDTRGACRRTASSKSLGGGASSSKGKGGRGKGTTSRWSTSTRNLGDSGHWSCEYCTFANPKSATLCQMCQQRR</sequence>
<protein>
    <submittedName>
        <fullName evidence="1">Uncharacterized protein</fullName>
    </submittedName>
</protein>
<dbReference type="Proteomes" id="UP001062846">
    <property type="component" value="Chromosome 5"/>
</dbReference>